<dbReference type="InterPro" id="IPR036291">
    <property type="entry name" value="NAD(P)-bd_dom_sf"/>
</dbReference>
<accession>A0A1X7L770</accession>
<dbReference type="RefSeq" id="WP_139828083.1">
    <property type="nucleotide sequence ID" value="NZ_FXAW01000008.1"/>
</dbReference>
<dbReference type="EMBL" id="FXAW01000008">
    <property type="protein sequence ID" value="SMG49253.1"/>
    <property type="molecule type" value="Genomic_DNA"/>
</dbReference>
<evidence type="ECO:0000313" key="1">
    <source>
        <dbReference type="EMBL" id="SMG49253.1"/>
    </source>
</evidence>
<dbReference type="OrthoDB" id="112777at2"/>
<organism evidence="1 2">
    <name type="scientific">Marivirga sericea</name>
    <dbReference type="NCBI Taxonomy" id="1028"/>
    <lineage>
        <taxon>Bacteria</taxon>
        <taxon>Pseudomonadati</taxon>
        <taxon>Bacteroidota</taxon>
        <taxon>Cytophagia</taxon>
        <taxon>Cytophagales</taxon>
        <taxon>Marivirgaceae</taxon>
        <taxon>Marivirga</taxon>
    </lineage>
</organism>
<evidence type="ECO:0008006" key="3">
    <source>
        <dbReference type="Google" id="ProtNLM"/>
    </source>
</evidence>
<protein>
    <recommendedName>
        <fullName evidence="3">NAD dependent epimerase/dehydratase family protein</fullName>
    </recommendedName>
</protein>
<dbReference type="Proteomes" id="UP000193804">
    <property type="component" value="Unassembled WGS sequence"/>
</dbReference>
<evidence type="ECO:0000313" key="2">
    <source>
        <dbReference type="Proteomes" id="UP000193804"/>
    </source>
</evidence>
<sequence length="124" mass="14183">MSHSYAFVGDNAKALVALASDSTTYGKVWHLPVGRPISPTEINELMNASLGTNFDLKFVPTFVRKLLGLFIKPIAEVEEMLYQFETDYVMDSRKFMTHFPNFEVTPYEVGISKMIQSFKDEYQN</sequence>
<dbReference type="STRING" id="1028.SAMN05661096_03587"/>
<name>A0A1X7L770_9BACT</name>
<dbReference type="AlphaFoldDB" id="A0A1X7L770"/>
<gene>
    <name evidence="1" type="ORF">SAMN05661096_03587</name>
</gene>
<reference evidence="2" key="1">
    <citation type="submission" date="2017-04" db="EMBL/GenBank/DDBJ databases">
        <authorList>
            <person name="Varghese N."/>
            <person name="Submissions S."/>
        </authorList>
    </citation>
    <scope>NUCLEOTIDE SEQUENCE [LARGE SCALE GENOMIC DNA]</scope>
    <source>
        <strain evidence="2">DSM 4125</strain>
    </source>
</reference>
<dbReference type="SUPFAM" id="SSF51735">
    <property type="entry name" value="NAD(P)-binding Rossmann-fold domains"/>
    <property type="match status" value="1"/>
</dbReference>
<proteinExistence type="predicted"/>
<keyword evidence="2" id="KW-1185">Reference proteome</keyword>